<evidence type="ECO:0000313" key="1">
    <source>
        <dbReference type="EMBL" id="CAD8160127.1"/>
    </source>
</evidence>
<evidence type="ECO:0000313" key="2">
    <source>
        <dbReference type="Proteomes" id="UP000683925"/>
    </source>
</evidence>
<reference evidence="1" key="1">
    <citation type="submission" date="2021-01" db="EMBL/GenBank/DDBJ databases">
        <authorList>
            <consortium name="Genoscope - CEA"/>
            <person name="William W."/>
        </authorList>
    </citation>
    <scope>NUCLEOTIDE SEQUENCE</scope>
</reference>
<sequence>MQSPYITLHVYPLYQNLIGELQYIGYYPSIHYKNFMLNLKAIDQIIEIILTDKFAHKLFQNLNKVQRTTL</sequence>
<protein>
    <submittedName>
        <fullName evidence="1">Uncharacterized protein</fullName>
    </submittedName>
</protein>
<dbReference type="AlphaFoldDB" id="A0A8S1U8C3"/>
<accession>A0A8S1U8C3</accession>
<dbReference type="Proteomes" id="UP000683925">
    <property type="component" value="Unassembled WGS sequence"/>
</dbReference>
<proteinExistence type="predicted"/>
<name>A0A8S1U8C3_PAROT</name>
<dbReference type="EMBL" id="CAJJDP010000038">
    <property type="protein sequence ID" value="CAD8160127.1"/>
    <property type="molecule type" value="Genomic_DNA"/>
</dbReference>
<gene>
    <name evidence="1" type="ORF">POCTA_138.1.T0380001</name>
</gene>
<keyword evidence="2" id="KW-1185">Reference proteome</keyword>
<comment type="caution">
    <text evidence="1">The sequence shown here is derived from an EMBL/GenBank/DDBJ whole genome shotgun (WGS) entry which is preliminary data.</text>
</comment>
<organism evidence="1 2">
    <name type="scientific">Paramecium octaurelia</name>
    <dbReference type="NCBI Taxonomy" id="43137"/>
    <lineage>
        <taxon>Eukaryota</taxon>
        <taxon>Sar</taxon>
        <taxon>Alveolata</taxon>
        <taxon>Ciliophora</taxon>
        <taxon>Intramacronucleata</taxon>
        <taxon>Oligohymenophorea</taxon>
        <taxon>Peniculida</taxon>
        <taxon>Parameciidae</taxon>
        <taxon>Paramecium</taxon>
    </lineage>
</organism>